<comment type="function">
    <text evidence="3">Multifunctional enzyme acting as 1,4-alpha-D-glucan:1,4-alpha-D-glucan 4-alpha-D-glycosyltransferase and amylo-1,6-glucosidase in glycogen degradation.</text>
</comment>
<dbReference type="InterPro" id="IPR029436">
    <property type="entry name" value="AGL_euk_N"/>
</dbReference>
<keyword evidence="24 33" id="KW-0408">Iron</keyword>
<evidence type="ECO:0000256" key="10">
    <source>
        <dbReference type="ARBA" id="ARBA00020723"/>
    </source>
</evidence>
<dbReference type="GO" id="GO:0046872">
    <property type="term" value="F:metal ion binding"/>
    <property type="evidence" value="ECO:0007669"/>
    <property type="project" value="UniProtKB-KW"/>
</dbReference>
<evidence type="ECO:0000256" key="34">
    <source>
        <dbReference type="SAM" id="Phobius"/>
    </source>
</evidence>
<dbReference type="CDD" id="cd11327">
    <property type="entry name" value="AmyAc_Glg_debranch_2"/>
    <property type="match status" value="1"/>
</dbReference>
<evidence type="ECO:0000256" key="9">
    <source>
        <dbReference type="ARBA" id="ARBA00012951"/>
    </source>
</evidence>
<evidence type="ECO:0000256" key="33">
    <source>
        <dbReference type="PIRSR" id="PIRSR602326-1"/>
    </source>
</evidence>
<evidence type="ECO:0000313" key="37">
    <source>
        <dbReference type="Proteomes" id="UP000010422"/>
    </source>
</evidence>
<evidence type="ECO:0000256" key="11">
    <source>
        <dbReference type="ARBA" id="ARBA00022448"/>
    </source>
</evidence>
<keyword evidence="17 34" id="KW-0812">Transmembrane</keyword>
<comment type="catalytic activity">
    <reaction evidence="2">
        <text>Hydrolysis of (1-&gt;6)-alpha-D-glucosidic branch linkages in glycogen phosphorylase limit dextrin.</text>
        <dbReference type="EC" id="3.2.1.33"/>
    </reaction>
</comment>
<name>L0PG12_PNEJI</name>
<keyword evidence="20" id="KW-0378">Hydrolase</keyword>
<evidence type="ECO:0000259" key="35">
    <source>
        <dbReference type="PROSITE" id="PS51007"/>
    </source>
</evidence>
<keyword evidence="18 33" id="KW-0479">Metal-binding</keyword>
<comment type="subcellular location">
    <subcellularLocation>
        <location evidence="5">Cytoplasm</location>
    </subcellularLocation>
    <subcellularLocation>
        <location evidence="4">Mitochondrion inner membrane</location>
    </subcellularLocation>
</comment>
<feature type="transmembrane region" description="Helical" evidence="34">
    <location>
        <begin position="258"/>
        <end position="276"/>
    </location>
</feature>
<comment type="catalytic activity">
    <reaction evidence="31">
        <text>a quinol + 2 Fe(III)-[cytochrome c](out) = a quinone + 2 Fe(II)-[cytochrome c](out) + 2 H(+)(out)</text>
        <dbReference type="Rhea" id="RHEA:11484"/>
        <dbReference type="Rhea" id="RHEA-COMP:10350"/>
        <dbReference type="Rhea" id="RHEA-COMP:14399"/>
        <dbReference type="ChEBI" id="CHEBI:15378"/>
        <dbReference type="ChEBI" id="CHEBI:24646"/>
        <dbReference type="ChEBI" id="CHEBI:29033"/>
        <dbReference type="ChEBI" id="CHEBI:29034"/>
        <dbReference type="ChEBI" id="CHEBI:132124"/>
        <dbReference type="EC" id="7.1.1.8"/>
    </reaction>
</comment>
<dbReference type="InParanoid" id="L0PG12"/>
<keyword evidence="26" id="KW-0496">Mitochondrion</keyword>
<feature type="binding site" description="covalent" evidence="33">
    <location>
        <position position="95"/>
    </location>
    <ligand>
        <name>heme c</name>
        <dbReference type="ChEBI" id="CHEBI:61717"/>
    </ligand>
</feature>
<dbReference type="Pfam" id="PF14701">
    <property type="entry name" value="hDGE_amylase"/>
    <property type="match status" value="1"/>
</dbReference>
<dbReference type="STRING" id="1209962.L0PG12"/>
<evidence type="ECO:0000256" key="25">
    <source>
        <dbReference type="ARBA" id="ARBA00023056"/>
    </source>
</evidence>
<dbReference type="GO" id="GO:0005980">
    <property type="term" value="P:glycogen catabolic process"/>
    <property type="evidence" value="ECO:0007669"/>
    <property type="project" value="InterPro"/>
</dbReference>
<dbReference type="SUPFAM" id="SSF81496">
    <property type="entry name" value="Cytochrome c1 subunit of cytochrome bc1 complex (Ubiquinol-cytochrome c reductase), transmembrane anchor"/>
    <property type="match status" value="1"/>
</dbReference>
<dbReference type="Gene3D" id="1.20.5.100">
    <property type="entry name" value="Cytochrome c1, transmembrane anchor, C-terminal"/>
    <property type="match status" value="1"/>
</dbReference>
<accession>L0PG12</accession>
<comment type="catalytic activity">
    <reaction evidence="1">
        <text>Transfers a segment of a (1-&gt;4)-alpha-D-glucan to a new position in an acceptor, which may be glucose or a (1-&gt;4)-alpha-D-glucan.</text>
        <dbReference type="EC" id="2.4.1.25"/>
    </reaction>
</comment>
<dbReference type="InterPro" id="IPR002326">
    <property type="entry name" value="Cyt_c1"/>
</dbReference>
<evidence type="ECO:0000256" key="20">
    <source>
        <dbReference type="ARBA" id="ARBA00022801"/>
    </source>
</evidence>
<dbReference type="GO" id="GO:0008121">
    <property type="term" value="F:quinol-cytochrome-c reductase activity"/>
    <property type="evidence" value="ECO:0007669"/>
    <property type="project" value="UniProtKB-EC"/>
</dbReference>
<dbReference type="PROSITE" id="PS51007">
    <property type="entry name" value="CYTC"/>
    <property type="match status" value="1"/>
</dbReference>
<dbReference type="EC" id="3.2.1.33" evidence="8"/>
<dbReference type="InterPro" id="IPR009056">
    <property type="entry name" value="Cyt_c-like_dom"/>
</dbReference>
<keyword evidence="13 33" id="KW-0349">Heme</keyword>
<evidence type="ECO:0000256" key="15">
    <source>
        <dbReference type="ARBA" id="ARBA00022676"/>
    </source>
</evidence>
<keyword evidence="21" id="KW-1278">Translocase</keyword>
<evidence type="ECO:0000256" key="5">
    <source>
        <dbReference type="ARBA" id="ARBA00004496"/>
    </source>
</evidence>
<evidence type="ECO:0000256" key="2">
    <source>
        <dbReference type="ARBA" id="ARBA00000927"/>
    </source>
</evidence>
<keyword evidence="11" id="KW-0813">Transport</keyword>
<dbReference type="VEuPathDB" id="FungiDB:PNEJI1_000567"/>
<protein>
    <recommendedName>
        <fullName evidence="10">Glycogen debranching enzyme</fullName>
        <ecNumber evidence="7">2.4.1.25</ecNumber>
        <ecNumber evidence="8">3.2.1.33</ecNumber>
        <ecNumber evidence="9">7.1.1.8</ecNumber>
    </recommendedName>
    <alternativeName>
        <fullName evidence="32">Glycogen debrancher</fullName>
    </alternativeName>
</protein>
<evidence type="ECO:0000256" key="24">
    <source>
        <dbReference type="ARBA" id="ARBA00023004"/>
    </source>
</evidence>
<evidence type="ECO:0000256" key="28">
    <source>
        <dbReference type="ARBA" id="ARBA00023268"/>
    </source>
</evidence>
<dbReference type="GO" id="GO:0005743">
    <property type="term" value="C:mitochondrial inner membrane"/>
    <property type="evidence" value="ECO:0007669"/>
    <property type="project" value="UniProtKB-SubCell"/>
</dbReference>
<keyword evidence="15" id="KW-0328">Glycosyltransferase</keyword>
<evidence type="ECO:0000256" key="30">
    <source>
        <dbReference type="ARBA" id="ARBA00025780"/>
    </source>
</evidence>
<dbReference type="InterPro" id="IPR008928">
    <property type="entry name" value="6-hairpin_glycosidase_sf"/>
</dbReference>
<dbReference type="FunFam" id="3.20.20.80:FF:000070">
    <property type="entry name" value="GDB1p Glycogen debranching enzyme"/>
    <property type="match status" value="1"/>
</dbReference>
<keyword evidence="23 34" id="KW-1133">Transmembrane helix</keyword>
<dbReference type="Pfam" id="PF06202">
    <property type="entry name" value="GDE_C"/>
    <property type="match status" value="1"/>
</dbReference>
<feature type="binding site" description="covalent" evidence="33">
    <location>
        <position position="214"/>
    </location>
    <ligand>
        <name>heme c</name>
        <dbReference type="ChEBI" id="CHEBI:61717"/>
    </ligand>
</feature>
<keyword evidence="27 34" id="KW-0472">Membrane</keyword>
<evidence type="ECO:0000256" key="16">
    <source>
        <dbReference type="ARBA" id="ARBA00022679"/>
    </source>
</evidence>
<dbReference type="Pfam" id="PF14702">
    <property type="entry name" value="hGDE_central"/>
    <property type="match status" value="1"/>
</dbReference>
<dbReference type="SUPFAM" id="SSF46626">
    <property type="entry name" value="Cytochrome c"/>
    <property type="match status" value="1"/>
</dbReference>
<reference evidence="36 37" key="1">
    <citation type="journal article" date="2012" name="MBio">
        <title>De novo assembly of the Pneumocystis jirovecii genome from a single bronchoalveolar lavage fluid specimen from a patient.</title>
        <authorList>
            <person name="Cisse O.H."/>
            <person name="Pagni M."/>
            <person name="Hauser P.M."/>
        </authorList>
    </citation>
    <scope>NUCLEOTIDE SEQUENCE [LARGE SCALE GENOMIC DNA]</scope>
    <source>
        <strain evidence="36 37">SE8</strain>
    </source>
</reference>
<dbReference type="PANTHER" id="PTHR10569:SF2">
    <property type="entry name" value="GLYCOGEN DEBRANCHING ENZYME"/>
    <property type="match status" value="1"/>
</dbReference>
<dbReference type="GO" id="GO:0005978">
    <property type="term" value="P:glycogen biosynthetic process"/>
    <property type="evidence" value="ECO:0007669"/>
    <property type="project" value="UniProtKB-KW"/>
</dbReference>
<dbReference type="EC" id="2.4.1.25" evidence="7"/>
<evidence type="ECO:0000256" key="19">
    <source>
        <dbReference type="ARBA" id="ARBA00022792"/>
    </source>
</evidence>
<keyword evidence="19" id="KW-0999">Mitochondrion inner membrane</keyword>
<evidence type="ECO:0000256" key="6">
    <source>
        <dbReference type="ARBA" id="ARBA00006488"/>
    </source>
</evidence>
<evidence type="ECO:0000256" key="22">
    <source>
        <dbReference type="ARBA" id="ARBA00022982"/>
    </source>
</evidence>
<dbReference type="PANTHER" id="PTHR10569">
    <property type="entry name" value="GLYCOGEN DEBRANCHING ENZYME"/>
    <property type="match status" value="1"/>
</dbReference>
<evidence type="ECO:0000256" key="31">
    <source>
        <dbReference type="ARBA" id="ARBA00029351"/>
    </source>
</evidence>
<evidence type="ECO:0000256" key="14">
    <source>
        <dbReference type="ARBA" id="ARBA00022660"/>
    </source>
</evidence>
<dbReference type="SUPFAM" id="SSF51445">
    <property type="entry name" value="(Trans)glycosidases"/>
    <property type="match status" value="1"/>
</dbReference>
<gene>
    <name evidence="36" type="ORF">PNEJI1_000567</name>
</gene>
<sequence>MWSGFSRHFLYGYKAKFSYTGVQTAMLTISTFTSFSSVLLYYHIYGNSIKAMTPEEHGLHPPKYPWPHKGFLSSYDHKSLRRGYQVYKEVCSACHSLNLVAWRNLVGVTHTLDEVKAMAEEYEYEDGPDESGNMFMRPGKLFDYMPKPYPNEEAARAANAGAFPPDLSLIIKARHGGCDYVFSLLTGYVDPPAGVVLSDGMNYNPYFPNGQIAMARLLYDGLIEYEDGTPATTSQMAKDVVSFLNWAAEPEHDDRKRMGFQTLIILSTLFALNLWVKRFKWAPIKTRYLSNRDLSESKTMTKTQIYTVKLSGTGLPLTLGKYICLPPPFVPYYLRFEIDEITSIYYKSVLKHNFPPKGLKFSRDKWYSISLNIDFNSITNIDILIHIAGSFSYKIEYSQLSSWELKEYEHSVSQKSTDEFYFTVLPVLKINGSHIPLNSLAIQSVVSKWMGPISEWDKIMYYIGNKKGYNMIHFTPLQSLGESNSPYSIYDQLSFSDDLFDVKLESEQKNDIIDKYLRRMETEWGLLSITDVVWNHTARDSKWLQDHPEVGYNLDNSPHLIAAYELDTSLLEFSANLGELGYPINPKNTDDLLKIIDGIENCVLEDLKLWEFYVVNVKESVKYTLDAYKKKKMARLDDRFNIDLNWSLKEKVNAFIDASAITNYNVLGERFAKRLVPEIGAAILCKLFGIDIEEQILDKELTKILDEFNLKYYIEYDVDKKIIIEQIYNRSKYLRLDDNGPKKGEISRKNPLVETYFSRIERNKNTLLYPDRSLCLVNNGWVWNTSFNDFAGQESKAYLLRQVIVWEDCVKLRYGKNPGDNPYLWNHMTKYTQTLARLFNGFRIDNCHSTPLHVGVYLLDKAREIRNDLYIVAELFTGNEEMDVIFTQKLGISSLIREAMQAWCPGELSRFIHKYGGKPMGSLDNISSKYSFLATGSKSSKSLNVVSVQSSQIHTLFMDCTHDNEMPAQKRIANDTLPNAALVAMCNCSIGSVMGYDEIVPCYINIVMESRKYYYSLENIIGIGNVKAILNKIHVEMGKDNFEEIYVHHENSYITVHTVNPNNYHGYFLLAHTAFSMHEDNKIGPIVLKGTKVDVVFSLSLEIKSFQNSEDPNFIKGLSSTVVELDSPIITTGKDLEGFFTRIEVPREFPPGSIFLLKTWVESVDNLDNFICTDLDSIMESFDLVDLNAVMYRCDQEEYDTINGGCYNIPDFGNLVYCGFEGWMPILKEIIQSNLLNHPLCEHLRQGHWALDYIVQRLYKMENMLSQLQQLATWLQVRFSRIRRVPSFLLPRYFITIVYLASMAARNRAINLMSPLVQNGHTFIKSLSLCSVQMHGIVKSASLDPFTNKPCLSAGLPHFSCAWKRCWGRDTFISLRGLFLVTGRFDDAKRHILAFASVLKHGMIPNLLDSFKRPRYNSRDSVWFFLQAIQEYTKLVPDGIQILYERVKRRFPLDDSFVELDDYRAYSYESTILEIIHEIMQRHASGLHFREANAGLGLDTEMTDKGFNIDIYVDWKTGLIFGGSKYNCGTWMDKMGESLKAGNKGVPGTPRDGAAIEISGMLKSTLRWINELRRKNIYKWHCVNIEDPQDDCKYDVNVSMINRRGIYKDVYHSNKEYEDYQLRPNFAVAMIVAPELFTFKYAVQTIEIADNVIRGPMGMLTLDPSDKDYRPYYINSYDSDDFATSKGRNYHQGPEWLWCTGYFLRVFLYFNIFHYDFIKNKDIVCYHIHDRLVTLMKKIQENPWAGLVELTNKNGEFCNDSNNTQLWSASTILDLYDDISKLTLNK</sequence>
<comment type="cofactor">
    <cofactor evidence="33">
        <name>heme c</name>
        <dbReference type="ChEBI" id="CHEBI:61717"/>
    </cofactor>
    <text evidence="33">Binds 1 heme c group covalently per subunit.</text>
</comment>
<dbReference type="FunFam" id="1.50.10.10:FF:000039">
    <property type="entry name" value="Glycogen debranching enzyme Gdb1, putative"/>
    <property type="match status" value="1"/>
</dbReference>
<feature type="binding site" description="covalent" evidence="33">
    <location>
        <position position="94"/>
    </location>
    <ligand>
        <name>heme c</name>
        <dbReference type="ChEBI" id="CHEBI:61717"/>
    </ligand>
</feature>
<evidence type="ECO:0000256" key="18">
    <source>
        <dbReference type="ARBA" id="ARBA00022723"/>
    </source>
</evidence>
<evidence type="ECO:0000256" key="27">
    <source>
        <dbReference type="ARBA" id="ARBA00023136"/>
    </source>
</evidence>
<feature type="domain" description="Cytochrome c" evidence="35">
    <location>
        <begin position="78"/>
        <end position="248"/>
    </location>
</feature>
<evidence type="ECO:0000256" key="12">
    <source>
        <dbReference type="ARBA" id="ARBA00022490"/>
    </source>
</evidence>
<dbReference type="InterPro" id="IPR036909">
    <property type="entry name" value="Cyt_c-like_dom_sf"/>
</dbReference>
<feature type="binding site" description="covalent" evidence="33">
    <location>
        <position position="91"/>
    </location>
    <ligand>
        <name>heme c</name>
        <dbReference type="ChEBI" id="CHEBI:61717"/>
    </ligand>
</feature>
<evidence type="ECO:0000256" key="13">
    <source>
        <dbReference type="ARBA" id="ARBA00022617"/>
    </source>
</evidence>
<evidence type="ECO:0000256" key="7">
    <source>
        <dbReference type="ARBA" id="ARBA00012560"/>
    </source>
</evidence>
<dbReference type="GO" id="GO:0004135">
    <property type="term" value="F:amylo-alpha-1,6-glucosidase activity"/>
    <property type="evidence" value="ECO:0007669"/>
    <property type="project" value="UniProtKB-EC"/>
</dbReference>
<evidence type="ECO:0000256" key="4">
    <source>
        <dbReference type="ARBA" id="ARBA00004273"/>
    </source>
</evidence>
<dbReference type="EMBL" id="CAKM01000257">
    <property type="protein sequence ID" value="CCJ30580.1"/>
    <property type="molecule type" value="Genomic_DNA"/>
</dbReference>
<dbReference type="Gene3D" id="3.20.20.80">
    <property type="entry name" value="Glycosidases"/>
    <property type="match status" value="2"/>
</dbReference>
<dbReference type="EC" id="7.1.1.8" evidence="9"/>
<keyword evidence="14" id="KW-0679">Respiratory chain</keyword>
<dbReference type="FunFam" id="1.20.5.100:FF:000003">
    <property type="entry name" value="Cytochrome c1, heme protein, mitochondrial"/>
    <property type="match status" value="1"/>
</dbReference>
<dbReference type="InterPro" id="IPR010401">
    <property type="entry name" value="AGL/Gdb1"/>
</dbReference>
<evidence type="ECO:0000256" key="21">
    <source>
        <dbReference type="ARBA" id="ARBA00022967"/>
    </source>
</evidence>
<dbReference type="InterPro" id="IPR017853">
    <property type="entry name" value="GH"/>
</dbReference>
<evidence type="ECO:0000256" key="3">
    <source>
        <dbReference type="ARBA" id="ARBA00003530"/>
    </source>
</evidence>
<keyword evidence="22" id="KW-0249">Electron transport</keyword>
<evidence type="ECO:0000256" key="26">
    <source>
        <dbReference type="ARBA" id="ARBA00023128"/>
    </source>
</evidence>
<dbReference type="InterPro" id="IPR021157">
    <property type="entry name" value="Cyt_c1_TM_anchor_C"/>
</dbReference>
<evidence type="ECO:0000256" key="32">
    <source>
        <dbReference type="ARBA" id="ARBA00031477"/>
    </source>
</evidence>
<dbReference type="InterPro" id="IPR032792">
    <property type="entry name" value="AGL_glucanoTrfase"/>
</dbReference>
<dbReference type="PRINTS" id="PR00603">
    <property type="entry name" value="CYTOCHROMEC1"/>
</dbReference>
<dbReference type="Pfam" id="PF02167">
    <property type="entry name" value="Cytochrom_C1"/>
    <property type="match status" value="1"/>
</dbReference>
<evidence type="ECO:0000313" key="36">
    <source>
        <dbReference type="EMBL" id="CCJ30580.1"/>
    </source>
</evidence>
<keyword evidence="25" id="KW-0320">Glycogen biosynthesis</keyword>
<evidence type="ECO:0000256" key="17">
    <source>
        <dbReference type="ARBA" id="ARBA00022692"/>
    </source>
</evidence>
<evidence type="ECO:0000256" key="8">
    <source>
        <dbReference type="ARBA" id="ARBA00012778"/>
    </source>
</evidence>
<evidence type="ECO:0000256" key="23">
    <source>
        <dbReference type="ARBA" id="ARBA00022989"/>
    </source>
</evidence>
<evidence type="ECO:0000256" key="1">
    <source>
        <dbReference type="ARBA" id="ARBA00000439"/>
    </source>
</evidence>
<dbReference type="GO" id="GO:0020037">
    <property type="term" value="F:heme binding"/>
    <property type="evidence" value="ECO:0007669"/>
    <property type="project" value="InterPro"/>
</dbReference>
<dbReference type="Pfam" id="PF14699">
    <property type="entry name" value="hGDE_N"/>
    <property type="match status" value="1"/>
</dbReference>
<comment type="caution">
    <text evidence="36">The sequence shown here is derived from an EMBL/GenBank/DDBJ whole genome shotgun (WGS) entry which is preliminary data.</text>
</comment>
<dbReference type="InterPro" id="IPR032790">
    <property type="entry name" value="GDE_C"/>
</dbReference>
<comment type="similarity">
    <text evidence="6">Belongs to the cytochrome c family.</text>
</comment>
<comment type="similarity">
    <text evidence="30">Belongs to the glycogen debranching enzyme family.</text>
</comment>
<dbReference type="FunFam" id="1.10.760.10:FF:000002">
    <property type="entry name" value="Cytochrome c1, heme protein"/>
    <property type="match status" value="1"/>
</dbReference>
<dbReference type="FunFam" id="3.20.20.80:FF:000242">
    <property type="entry name" value="Glycogen debranching enzyme Gdb1, putative"/>
    <property type="match status" value="1"/>
</dbReference>
<keyword evidence="16" id="KW-0808">Transferase</keyword>
<dbReference type="SUPFAM" id="SSF48208">
    <property type="entry name" value="Six-hairpin glycosidases"/>
    <property type="match status" value="1"/>
</dbReference>
<feature type="transmembrane region" description="Helical" evidence="34">
    <location>
        <begin position="20"/>
        <end position="42"/>
    </location>
</feature>
<keyword evidence="28" id="KW-0511">Multifunctional enzyme</keyword>
<evidence type="ECO:0000256" key="29">
    <source>
        <dbReference type="ARBA" id="ARBA00023295"/>
    </source>
</evidence>
<dbReference type="GO" id="GO:0004134">
    <property type="term" value="F:4-alpha-glucanotransferase activity"/>
    <property type="evidence" value="ECO:0007669"/>
    <property type="project" value="UniProtKB-EC"/>
</dbReference>
<dbReference type="Proteomes" id="UP000010422">
    <property type="component" value="Unassembled WGS sequence"/>
</dbReference>
<keyword evidence="29" id="KW-0326">Glycosidase</keyword>
<organism evidence="37">
    <name type="scientific">Pneumocystis jirovecii</name>
    <name type="common">Human pneumocystis pneumonia agent</name>
    <dbReference type="NCBI Taxonomy" id="42068"/>
    <lineage>
        <taxon>Eukaryota</taxon>
        <taxon>Fungi</taxon>
        <taxon>Dikarya</taxon>
        <taxon>Ascomycota</taxon>
        <taxon>Taphrinomycotina</taxon>
        <taxon>Pneumocystomycetes</taxon>
        <taxon>Pneumocystaceae</taxon>
        <taxon>Pneumocystis</taxon>
    </lineage>
</organism>
<proteinExistence type="inferred from homology"/>
<dbReference type="Gene3D" id="1.10.760.10">
    <property type="entry name" value="Cytochrome c-like domain"/>
    <property type="match status" value="1"/>
</dbReference>
<dbReference type="InterPro" id="IPR032788">
    <property type="entry name" value="AGL_central"/>
</dbReference>
<keyword evidence="12" id="KW-0963">Cytoplasm</keyword>